<organism evidence="1 2">
    <name type="scientific">Agromyces larvae</name>
    <dbReference type="NCBI Taxonomy" id="2929802"/>
    <lineage>
        <taxon>Bacteria</taxon>
        <taxon>Bacillati</taxon>
        <taxon>Actinomycetota</taxon>
        <taxon>Actinomycetes</taxon>
        <taxon>Micrococcales</taxon>
        <taxon>Microbacteriaceae</taxon>
        <taxon>Agromyces</taxon>
    </lineage>
</organism>
<proteinExistence type="predicted"/>
<dbReference type="EMBL" id="CP094528">
    <property type="protein sequence ID" value="UOE44041.1"/>
    <property type="molecule type" value="Genomic_DNA"/>
</dbReference>
<gene>
    <name evidence="1" type="ORF">MTO99_18090</name>
</gene>
<reference evidence="1 2" key="1">
    <citation type="submission" date="2022-03" db="EMBL/GenBank/DDBJ databases">
        <title>Mucilaginibacter sp. isolated from the gut of Protaetia brevitarsis seulensis larvae.</title>
        <authorList>
            <person name="Won M."/>
            <person name="Kim S.-J."/>
            <person name="Kwon S.-W."/>
        </authorList>
    </citation>
    <scope>NUCLEOTIDE SEQUENCE [LARGE SCALE GENOMIC DNA]</scope>
    <source>
        <strain evidence="1 2">CFWR-12</strain>
    </source>
</reference>
<evidence type="ECO:0000313" key="2">
    <source>
        <dbReference type="Proteomes" id="UP000832097"/>
    </source>
</evidence>
<accession>A0ABY4C1M1</accession>
<dbReference type="InterPro" id="IPR035944">
    <property type="entry name" value="YfbM-like_sf"/>
</dbReference>
<evidence type="ECO:0000313" key="1">
    <source>
        <dbReference type="EMBL" id="UOE44041.1"/>
    </source>
</evidence>
<dbReference type="Proteomes" id="UP000832097">
    <property type="component" value="Chromosome"/>
</dbReference>
<name>A0ABY4C1M1_9MICO</name>
<dbReference type="RefSeq" id="WP_243555570.1">
    <property type="nucleotide sequence ID" value="NZ_CP094528.1"/>
</dbReference>
<sequence>MHELGWDSWVRTIRPEEVPVIRDALCAIDESRVRAWAVDWRRPHGADGDDDLRYVLDYLRQAQEFVESLARDGRGMVYLIG</sequence>
<protein>
    <submittedName>
        <fullName evidence="1">YfbM family protein</fullName>
    </submittedName>
</protein>
<dbReference type="Gene3D" id="3.40.1760.10">
    <property type="entry name" value="YfbM-like super family"/>
    <property type="match status" value="1"/>
</dbReference>
<keyword evidence="2" id="KW-1185">Reference proteome</keyword>